<dbReference type="AlphaFoldDB" id="A0A8H6KUP1"/>
<dbReference type="EMBL" id="WIGO01000024">
    <property type="protein sequence ID" value="KAF6837615.1"/>
    <property type="molecule type" value="Genomic_DNA"/>
</dbReference>
<keyword evidence="2" id="KW-1185">Reference proteome</keyword>
<accession>A0A8H6KUP1</accession>
<proteinExistence type="predicted"/>
<evidence type="ECO:0000313" key="2">
    <source>
        <dbReference type="Proteomes" id="UP000654918"/>
    </source>
</evidence>
<protein>
    <submittedName>
        <fullName evidence="1">Uncharacterized protein</fullName>
    </submittedName>
</protein>
<name>A0A8H6KUP1_9PEZI</name>
<sequence>MRRLPRRLCVDLGFLHVQFARMFDFPASTAYNNTKDHGPRLQASTSPVPVYRSPSSSFILGGYSPSKYFSLAMSRSISAVPPLAFVGPKRRPIDPKRVASKGSNCCLQAGNILSKRPT</sequence>
<reference evidence="1" key="1">
    <citation type="journal article" date="2020" name="Phytopathology">
        <title>Genome Sequence Resources of Colletotrichum truncatum, C. plurivorum, C. musicola, and C. sojae: Four Species Pathogenic to Soybean (Glycine max).</title>
        <authorList>
            <person name="Rogerio F."/>
            <person name="Boufleur T.R."/>
            <person name="Ciampi-Guillardi M."/>
            <person name="Sukno S.A."/>
            <person name="Thon M.R."/>
            <person name="Massola Junior N.S."/>
            <person name="Baroncelli R."/>
        </authorList>
    </citation>
    <scope>NUCLEOTIDE SEQUENCE</scope>
    <source>
        <strain evidence="1">LFN00145</strain>
    </source>
</reference>
<dbReference type="Proteomes" id="UP000654918">
    <property type="component" value="Unassembled WGS sequence"/>
</dbReference>
<evidence type="ECO:0000313" key="1">
    <source>
        <dbReference type="EMBL" id="KAF6837615.1"/>
    </source>
</evidence>
<gene>
    <name evidence="1" type="ORF">CPLU01_02968</name>
</gene>
<comment type="caution">
    <text evidence="1">The sequence shown here is derived from an EMBL/GenBank/DDBJ whole genome shotgun (WGS) entry which is preliminary data.</text>
</comment>
<organism evidence="1 2">
    <name type="scientific">Colletotrichum plurivorum</name>
    <dbReference type="NCBI Taxonomy" id="2175906"/>
    <lineage>
        <taxon>Eukaryota</taxon>
        <taxon>Fungi</taxon>
        <taxon>Dikarya</taxon>
        <taxon>Ascomycota</taxon>
        <taxon>Pezizomycotina</taxon>
        <taxon>Sordariomycetes</taxon>
        <taxon>Hypocreomycetidae</taxon>
        <taxon>Glomerellales</taxon>
        <taxon>Glomerellaceae</taxon>
        <taxon>Colletotrichum</taxon>
        <taxon>Colletotrichum orchidearum species complex</taxon>
    </lineage>
</organism>